<gene>
    <name evidence="1" type="ORF">MG293_007714</name>
</gene>
<protein>
    <submittedName>
        <fullName evidence="1">Uncharacterized protein</fullName>
    </submittedName>
</protein>
<evidence type="ECO:0000313" key="1">
    <source>
        <dbReference type="EMBL" id="KAI4542335.1"/>
    </source>
</evidence>
<evidence type="ECO:0000313" key="2">
    <source>
        <dbReference type="Proteomes" id="UP001214576"/>
    </source>
</evidence>
<dbReference type="Proteomes" id="UP001214576">
    <property type="component" value="Unassembled WGS sequence"/>
</dbReference>
<dbReference type="AlphaFoldDB" id="A0AAD4Y8W6"/>
<proteinExistence type="predicted"/>
<organism evidence="1 2">
    <name type="scientific">Ovis ammon polii</name>
    <dbReference type="NCBI Taxonomy" id="230172"/>
    <lineage>
        <taxon>Eukaryota</taxon>
        <taxon>Metazoa</taxon>
        <taxon>Chordata</taxon>
        <taxon>Craniata</taxon>
        <taxon>Vertebrata</taxon>
        <taxon>Euteleostomi</taxon>
        <taxon>Mammalia</taxon>
        <taxon>Eutheria</taxon>
        <taxon>Laurasiatheria</taxon>
        <taxon>Artiodactyla</taxon>
        <taxon>Ruminantia</taxon>
        <taxon>Pecora</taxon>
        <taxon>Bovidae</taxon>
        <taxon>Caprinae</taxon>
        <taxon>Ovis</taxon>
    </lineage>
</organism>
<dbReference type="EMBL" id="JAKZEL010000007">
    <property type="protein sequence ID" value="KAI4542335.1"/>
    <property type="molecule type" value="Genomic_DNA"/>
</dbReference>
<accession>A0AAD4Y8W6</accession>
<reference evidence="1" key="1">
    <citation type="submission" date="2022-03" db="EMBL/GenBank/DDBJ databases">
        <title>Genomic analyses of argali, domestic sheep and their hybrids provide insights into chromosomal evolution, heterosis and genetic basis of agronomic traits.</title>
        <authorList>
            <person name="Li M."/>
        </authorList>
    </citation>
    <scope>NUCLEOTIDE SEQUENCE</scope>
    <source>
        <strain evidence="1">CAU-MHL-2022a</strain>
        <tissue evidence="1">Skin</tissue>
    </source>
</reference>
<name>A0AAD4Y8W6_OVIAM</name>
<comment type="caution">
    <text evidence="1">The sequence shown here is derived from an EMBL/GenBank/DDBJ whole genome shotgun (WGS) entry which is preliminary data.</text>
</comment>
<keyword evidence="2" id="KW-1185">Reference proteome</keyword>
<sequence length="337" mass="38450">MVITMFHCAYQLADQCLHHICTNYNNVCRKFPQDMKAMSPENQQYFEKHRWPPVWSLKEEDHYQRARKEREKEDYLHLKRQPKRRWLFWNSLEMETQGNTGTGGERVEGDGTRVQQSHAPLGSSPRCWQHSVLWEEGKFCKKMQTIMNKITTDKNIVASIPSKEEKQKKTLDGSHFYKAKQGSHVDEEMVEVVELTPMLFRKAVSLAVTEDVLAPLTDSGGHGARLQHAGDEVAGVGRVGSGIIMVLDPSRESDCSQLKKGDRVDMMALLFTLARQAATYQADILTQSWGQETGDHICFTYPVNPTPSKKKTLNKYLAEEAGTYPVLKEMKPSEMQA</sequence>